<proteinExistence type="predicted"/>
<dbReference type="OrthoDB" id="6613714at2759"/>
<keyword evidence="3" id="KW-1185">Reference proteome</keyword>
<dbReference type="Pfam" id="PF21789">
    <property type="entry name" value="TNP-like_RNaseH_C"/>
    <property type="match status" value="1"/>
</dbReference>
<dbReference type="AlphaFoldDB" id="A0A164Q1S1"/>
<reference evidence="2 3" key="1">
    <citation type="submission" date="2016-03" db="EMBL/GenBank/DDBJ databases">
        <title>EvidentialGene: Evidence-directed Construction of Genes on Genomes.</title>
        <authorList>
            <person name="Gilbert D.G."/>
            <person name="Choi J.-H."/>
            <person name="Mockaitis K."/>
            <person name="Colbourne J."/>
            <person name="Pfrender M."/>
        </authorList>
    </citation>
    <scope>NUCLEOTIDE SEQUENCE [LARGE SCALE GENOMIC DNA]</scope>
    <source>
        <strain evidence="2 3">Xinb3</strain>
        <tissue evidence="2">Complete organism</tissue>
    </source>
</reference>
<accession>A0A164Q1S1</accession>
<comment type="caution">
    <text evidence="2">The sequence shown here is derived from an EMBL/GenBank/DDBJ whole genome shotgun (WGS) entry which is preliminary data.</text>
</comment>
<gene>
    <name evidence="2" type="ORF">APZ42_028902</name>
</gene>
<name>A0A164Q1S1_9CRUS</name>
<dbReference type="Proteomes" id="UP000076858">
    <property type="component" value="Unassembled WGS sequence"/>
</dbReference>
<organism evidence="2 3">
    <name type="scientific">Daphnia magna</name>
    <dbReference type="NCBI Taxonomy" id="35525"/>
    <lineage>
        <taxon>Eukaryota</taxon>
        <taxon>Metazoa</taxon>
        <taxon>Ecdysozoa</taxon>
        <taxon>Arthropoda</taxon>
        <taxon>Crustacea</taxon>
        <taxon>Branchiopoda</taxon>
        <taxon>Diplostraca</taxon>
        <taxon>Cladocera</taxon>
        <taxon>Anomopoda</taxon>
        <taxon>Daphniidae</taxon>
        <taxon>Daphnia</taxon>
    </lineage>
</organism>
<dbReference type="EMBL" id="LRGB01002485">
    <property type="protein sequence ID" value="KZS07351.1"/>
    <property type="molecule type" value="Genomic_DNA"/>
</dbReference>
<evidence type="ECO:0000259" key="1">
    <source>
        <dbReference type="Pfam" id="PF21789"/>
    </source>
</evidence>
<sequence length="284" mass="33021">MPVCNCMQKWAKSIEKKYGAACREVLLKLWAQKIPTKSHANLLYYHICSLLIQSGGELKLCKFCKLVDKALRLQFKRHKTIQMHTKLNHNALGVSILPNNELENEVLLCGDSEDDFHSESEEQLSLIKRPPVIKIDLEWSSLAATVYDADSSSQTESEHVKWYVVELLLRENHRYVLTGKLNQDCIERFFWIIRMSGRCGYKPTAASFLELFRLLTLYYTTKKVLRGANWDGEERNVVLTSYSSCIKKRFSNNKKLMKEKRDYFRDILLQGIMREMDLVDNAGN</sequence>
<evidence type="ECO:0000313" key="3">
    <source>
        <dbReference type="Proteomes" id="UP000076858"/>
    </source>
</evidence>
<dbReference type="InterPro" id="IPR048367">
    <property type="entry name" value="TNP-like_RNaseH_C"/>
</dbReference>
<evidence type="ECO:0000313" key="2">
    <source>
        <dbReference type="EMBL" id="KZS07351.1"/>
    </source>
</evidence>
<protein>
    <recommendedName>
        <fullName evidence="1">Transposable element P transposase-like RNase H C-terminal domain-containing protein</fullName>
    </recommendedName>
</protein>
<feature type="domain" description="Transposable element P transposase-like RNase H C-terminal" evidence="1">
    <location>
        <begin position="180"/>
        <end position="212"/>
    </location>
</feature>